<feature type="compositionally biased region" description="Polar residues" evidence="1">
    <location>
        <begin position="295"/>
        <end position="304"/>
    </location>
</feature>
<organism evidence="2 3">
    <name type="scientific">Spodoptera exigua</name>
    <name type="common">Beet armyworm</name>
    <name type="synonym">Noctua fulgens</name>
    <dbReference type="NCBI Taxonomy" id="7107"/>
    <lineage>
        <taxon>Eukaryota</taxon>
        <taxon>Metazoa</taxon>
        <taxon>Ecdysozoa</taxon>
        <taxon>Arthropoda</taxon>
        <taxon>Hexapoda</taxon>
        <taxon>Insecta</taxon>
        <taxon>Pterygota</taxon>
        <taxon>Neoptera</taxon>
        <taxon>Endopterygota</taxon>
        <taxon>Lepidoptera</taxon>
        <taxon>Glossata</taxon>
        <taxon>Ditrysia</taxon>
        <taxon>Noctuoidea</taxon>
        <taxon>Noctuidae</taxon>
        <taxon>Amphipyrinae</taxon>
        <taxon>Spodoptera</taxon>
    </lineage>
</organism>
<protein>
    <recommendedName>
        <fullName evidence="4">Peptidase S1 domain-containing protein</fullName>
    </recommendedName>
</protein>
<feature type="region of interest" description="Disordered" evidence="1">
    <location>
        <begin position="510"/>
        <end position="537"/>
    </location>
</feature>
<evidence type="ECO:0008006" key="4">
    <source>
        <dbReference type="Google" id="ProtNLM"/>
    </source>
</evidence>
<sequence length="892" mass="101111">MLKKTLQIYTIFSFCVVRVRSISATSIVPLQCDNEFYKPIQNCVGSFILPNVVLTTSYCAESCHHVENSPIIRSYIHPHYKNFVEGNNFLTRNDVGLVVIPARAKQRKLIKLSALDTESTIGHKALIPILNTNKPRLQITILQRCFKEQPFGYYVCAANHITKRSIQNCRQRQEQGMPLLLEGKIYGITGISSSDSCALPQLSFTAINPALFWISETVRTLGYGDAVINTLHDKRKTAPPTGRPTRPYPSPGYPTGTSPRTRNSYFITGHQSYKYSSYSSFTTSYPEATRPRSRQPYTRSSPVYTTASRQRPYRFFKKITIPTISIQTITHPKYGLKNVYPSPVYPTGTTPRNIYQYNTEKTTRTSKSKTFTHYTYRPSTHPYLSWVYPIGTRPKFIYSYNTKESTTTLKVATYDTSKKYSSTHPSPYDMEERTARSRSTFYTDYTNRPSTRPDTSPVYPTGTSPKWPLVHSTNETNAITLYSTFKPYNTQPHSTHPYPSAVYSAGTAPTRKIRDPDHKKNTITATSPSTYKSEYSQTKKTLPYSSHIYPTGTPTRQPNHNNLKRLLAATSSDVYANHKYSHTYHTTSSINKIQPYSAQKFSPTETTLPTYPFYSSQSIIKLTPTHRTSVVYPTGTNTLRTTSATTTVRWSYTPHTTLTLYPPSKASQSRMGYNYTTLPFPTGTPLGKLFSAFRILRSKRPTTTTARTTTEPRSSPTFLVTRVQSKTMPPSTSKVSYASINLISTYKSPSDNKYRNKSELKFLSNSLKYNSMMSNQKSTKTKNMLSKYMIAMKPRKTTNNVTALSFVSSVTTKRFSPVTLISTSQIGPAEVPEQTNYSVEILDKSKTTNVMDWFNQVLKNKIKHSTQIFYVISSSKITEQPLHTPLNFLDLT</sequence>
<dbReference type="SUPFAM" id="SSF50494">
    <property type="entry name" value="Trypsin-like serine proteases"/>
    <property type="match status" value="1"/>
</dbReference>
<evidence type="ECO:0000256" key="1">
    <source>
        <dbReference type="SAM" id="MobiDB-lite"/>
    </source>
</evidence>
<feature type="region of interest" description="Disordered" evidence="1">
    <location>
        <begin position="284"/>
        <end position="304"/>
    </location>
</feature>
<reference evidence="2" key="1">
    <citation type="journal article" date="2021" name="G3 (Bethesda)">
        <title>Genome and transcriptome analysis of the beet armyworm Spodoptera exigua reveals targets for pest control. .</title>
        <authorList>
            <person name="Simon S."/>
            <person name="Breeschoten T."/>
            <person name="Jansen H.J."/>
            <person name="Dirks R.P."/>
            <person name="Schranz M.E."/>
            <person name="Ros V.I.D."/>
        </authorList>
    </citation>
    <scope>NUCLEOTIDE SEQUENCE</scope>
    <source>
        <strain evidence="2">TB_SE_WUR_2020</strain>
    </source>
</reference>
<dbReference type="InterPro" id="IPR043504">
    <property type="entry name" value="Peptidase_S1_PA_chymotrypsin"/>
</dbReference>
<name>A0A922S871_SPOEX</name>
<accession>A0A922S871</accession>
<dbReference type="AlphaFoldDB" id="A0A922S871"/>
<dbReference type="InterPro" id="IPR009003">
    <property type="entry name" value="Peptidase_S1_PA"/>
</dbReference>
<feature type="compositionally biased region" description="Polar residues" evidence="1">
    <location>
        <begin position="522"/>
        <end position="537"/>
    </location>
</feature>
<dbReference type="Gene3D" id="2.40.10.10">
    <property type="entry name" value="Trypsin-like serine proteases"/>
    <property type="match status" value="2"/>
</dbReference>
<feature type="region of interest" description="Disordered" evidence="1">
    <location>
        <begin position="234"/>
        <end position="261"/>
    </location>
</feature>
<feature type="region of interest" description="Disordered" evidence="1">
    <location>
        <begin position="443"/>
        <end position="469"/>
    </location>
</feature>
<feature type="compositionally biased region" description="Polar residues" evidence="1">
    <location>
        <begin position="443"/>
        <end position="454"/>
    </location>
</feature>
<comment type="caution">
    <text evidence="2">The sequence shown here is derived from an EMBL/GenBank/DDBJ whole genome shotgun (WGS) entry which is preliminary data.</text>
</comment>
<dbReference type="EMBL" id="JACEFF010000930">
    <property type="protein sequence ID" value="KAH9628052.1"/>
    <property type="molecule type" value="Genomic_DNA"/>
</dbReference>
<evidence type="ECO:0000313" key="2">
    <source>
        <dbReference type="EMBL" id="KAH9628052.1"/>
    </source>
</evidence>
<dbReference type="Proteomes" id="UP000814243">
    <property type="component" value="Unassembled WGS sequence"/>
</dbReference>
<proteinExistence type="predicted"/>
<evidence type="ECO:0000313" key="3">
    <source>
        <dbReference type="Proteomes" id="UP000814243"/>
    </source>
</evidence>
<gene>
    <name evidence="2" type="ORF">HF086_018027</name>
</gene>